<feature type="transmembrane region" description="Helical" evidence="1">
    <location>
        <begin position="66"/>
        <end position="85"/>
    </location>
</feature>
<proteinExistence type="predicted"/>
<organism evidence="2 3">
    <name type="scientific">Intrasporangium calvum (strain ATCC 23552 / DSM 43043 / JCM 3097 / NBRC 12989 / NCIMB 10167 / NRRL B-3866 / 7 KIP)</name>
    <dbReference type="NCBI Taxonomy" id="710696"/>
    <lineage>
        <taxon>Bacteria</taxon>
        <taxon>Bacillati</taxon>
        <taxon>Actinomycetota</taxon>
        <taxon>Actinomycetes</taxon>
        <taxon>Micrococcales</taxon>
        <taxon>Intrasporangiaceae</taxon>
        <taxon>Intrasporangium</taxon>
    </lineage>
</organism>
<reference evidence="2 3" key="1">
    <citation type="journal article" date="2010" name="Stand. Genomic Sci.">
        <title>Complete genome sequence of Intrasporangium calvum type strain (7 KIP).</title>
        <authorList>
            <person name="Del Rio T.G."/>
            <person name="Chertkov O."/>
            <person name="Yasawong M."/>
            <person name="Lucas S."/>
            <person name="Deshpande S."/>
            <person name="Cheng J.F."/>
            <person name="Detter C."/>
            <person name="Tapia R."/>
            <person name="Han C."/>
            <person name="Goodwin L."/>
            <person name="Pitluck S."/>
            <person name="Liolios K."/>
            <person name="Ivanova N."/>
            <person name="Mavromatis K."/>
            <person name="Pati A."/>
            <person name="Chen A."/>
            <person name="Palaniappan K."/>
            <person name="Land M."/>
            <person name="Hauser L."/>
            <person name="Chang Y.J."/>
            <person name="Jeffries C.D."/>
            <person name="Rohde M."/>
            <person name="Pukall R."/>
            <person name="Sikorski J."/>
            <person name="Goker M."/>
            <person name="Woyke T."/>
            <person name="Bristow J."/>
            <person name="Eisen J.A."/>
            <person name="Markowitz V."/>
            <person name="Hugenholtz P."/>
            <person name="Kyrpides N.C."/>
            <person name="Klenk H.P."/>
            <person name="Lapidus A."/>
        </authorList>
    </citation>
    <scope>NUCLEOTIDE SEQUENCE [LARGE SCALE GENOMIC DNA]</scope>
    <source>
        <strain evidence="3">ATCC 23552 / DSM 43043 / JCM 3097 / NBRC 12989 / 7 KIP</strain>
    </source>
</reference>
<protein>
    <recommendedName>
        <fullName evidence="4">Integral membrane protein</fullName>
    </recommendedName>
</protein>
<evidence type="ECO:0008006" key="4">
    <source>
        <dbReference type="Google" id="ProtNLM"/>
    </source>
</evidence>
<keyword evidence="1" id="KW-1133">Transmembrane helix</keyword>
<name>E6SDE9_INTC7</name>
<keyword evidence="1" id="KW-0812">Transmembrane</keyword>
<gene>
    <name evidence="2" type="ordered locus">Intca_1048</name>
</gene>
<dbReference type="RefSeq" id="WP_013491889.1">
    <property type="nucleotide sequence ID" value="NC_014830.1"/>
</dbReference>
<dbReference type="Proteomes" id="UP000008914">
    <property type="component" value="Chromosome"/>
</dbReference>
<accession>E6SDE9</accession>
<dbReference type="KEGG" id="ica:Intca_1048"/>
<sequence>MEFLYDLVVVLHLLGMAVIVGGWVLSRGAKRFPVPIVWAARLQLLTGILIVGLLEGPLQPEWSLNYPKITTKLVLALVIVALAEIGHARSRKNKSARTQLDATGAAGLAATLVAALW</sequence>
<evidence type="ECO:0000256" key="1">
    <source>
        <dbReference type="SAM" id="Phobius"/>
    </source>
</evidence>
<dbReference type="EMBL" id="CP002343">
    <property type="protein sequence ID" value="ADU47571.1"/>
    <property type="molecule type" value="Genomic_DNA"/>
</dbReference>
<evidence type="ECO:0000313" key="3">
    <source>
        <dbReference type="Proteomes" id="UP000008914"/>
    </source>
</evidence>
<evidence type="ECO:0000313" key="2">
    <source>
        <dbReference type="EMBL" id="ADU47571.1"/>
    </source>
</evidence>
<keyword evidence="1" id="KW-0472">Membrane</keyword>
<dbReference type="OrthoDB" id="3830423at2"/>
<dbReference type="HOGENOM" id="CLU_145468_1_0_11"/>
<keyword evidence="3" id="KW-1185">Reference proteome</keyword>
<dbReference type="AlphaFoldDB" id="E6SDE9"/>
<feature type="transmembrane region" description="Helical" evidence="1">
    <location>
        <begin position="6"/>
        <end position="25"/>
    </location>
</feature>
<feature type="transmembrane region" description="Helical" evidence="1">
    <location>
        <begin position="32"/>
        <end position="54"/>
    </location>
</feature>
<dbReference type="STRING" id="710696.Intca_1048"/>